<dbReference type="Gene3D" id="3.20.20.30">
    <property type="entry name" value="Luciferase-like domain"/>
    <property type="match status" value="1"/>
</dbReference>
<evidence type="ECO:0000256" key="3">
    <source>
        <dbReference type="SAM" id="MobiDB-lite"/>
    </source>
</evidence>
<dbReference type="InterPro" id="IPR011251">
    <property type="entry name" value="Luciferase-like_dom"/>
</dbReference>
<feature type="domain" description="Luciferase-like" evidence="4">
    <location>
        <begin position="16"/>
        <end position="204"/>
    </location>
</feature>
<dbReference type="PANTHER" id="PTHR30137:SF8">
    <property type="entry name" value="BLR5498 PROTEIN"/>
    <property type="match status" value="1"/>
</dbReference>
<dbReference type="GO" id="GO:0005829">
    <property type="term" value="C:cytosol"/>
    <property type="evidence" value="ECO:0007669"/>
    <property type="project" value="TreeGrafter"/>
</dbReference>
<dbReference type="InterPro" id="IPR036661">
    <property type="entry name" value="Luciferase-like_sf"/>
</dbReference>
<feature type="region of interest" description="Disordered" evidence="3">
    <location>
        <begin position="204"/>
        <end position="264"/>
    </location>
</feature>
<feature type="compositionally biased region" description="Low complexity" evidence="3">
    <location>
        <begin position="210"/>
        <end position="224"/>
    </location>
</feature>
<dbReference type="EMBL" id="AP035768">
    <property type="protein sequence ID" value="BFO16868.1"/>
    <property type="molecule type" value="Genomic_DNA"/>
</dbReference>
<dbReference type="AlphaFoldDB" id="A0AAT9HHA5"/>
<organism evidence="5">
    <name type="scientific">Streptomyces haneummycinicus</name>
    <dbReference type="NCBI Taxonomy" id="3074435"/>
    <lineage>
        <taxon>Bacteria</taxon>
        <taxon>Bacillati</taxon>
        <taxon>Actinomycetota</taxon>
        <taxon>Actinomycetes</taxon>
        <taxon>Kitasatosporales</taxon>
        <taxon>Streptomycetaceae</taxon>
        <taxon>Streptomyces</taxon>
    </lineage>
</organism>
<dbReference type="SUPFAM" id="SSF51679">
    <property type="entry name" value="Bacterial luciferase-like"/>
    <property type="match status" value="1"/>
</dbReference>
<sequence>MRFGLIYHHQLPRPWQQDSEERLFNEALEQIELADRLGLDYAWATEHHFLEEYSHSGAPEVFLGAAAARTRDIRLAHGIVQLPSAVNHPVRVAERLATLDLISGGRVDFGSGAGSSQMELAAFGVERATKKEEWAESLEVVTRLLSEAPFTGHKGRFTELPPRNLLPKPKQTPHPPLWMACSARTTIEDAARAGLGALSFSFVSPRRPRAGSTPTTGPSSPSSACRSGALSTPTSPSCCPSCATRTRTRPSTAVWTAPTSFRTR</sequence>
<feature type="compositionally biased region" description="Polar residues" evidence="3">
    <location>
        <begin position="249"/>
        <end position="264"/>
    </location>
</feature>
<feature type="compositionally biased region" description="Low complexity" evidence="3">
    <location>
        <begin position="231"/>
        <end position="244"/>
    </location>
</feature>
<dbReference type="InterPro" id="IPR050766">
    <property type="entry name" value="Bact_Lucif_Oxidored"/>
</dbReference>
<reference evidence="5" key="1">
    <citation type="submission" date="2024-06" db="EMBL/GenBank/DDBJ databases">
        <authorList>
            <consortium name="consrtm"/>
            <person name="Uemura M."/>
            <person name="Terahara T."/>
        </authorList>
    </citation>
    <scope>NUCLEOTIDE SEQUENCE</scope>
    <source>
        <strain evidence="5">KM77-8</strain>
    </source>
</reference>
<proteinExistence type="predicted"/>
<dbReference type="GO" id="GO:0004497">
    <property type="term" value="F:monooxygenase activity"/>
    <property type="evidence" value="ECO:0007669"/>
    <property type="project" value="UniProtKB-KW"/>
</dbReference>
<dbReference type="PANTHER" id="PTHR30137">
    <property type="entry name" value="LUCIFERASE-LIKE MONOOXYGENASE"/>
    <property type="match status" value="1"/>
</dbReference>
<keyword evidence="1" id="KW-0560">Oxidoreductase</keyword>
<dbReference type="GO" id="GO:0016705">
    <property type="term" value="F:oxidoreductase activity, acting on paired donors, with incorporation or reduction of molecular oxygen"/>
    <property type="evidence" value="ECO:0007669"/>
    <property type="project" value="InterPro"/>
</dbReference>
<evidence type="ECO:0000256" key="2">
    <source>
        <dbReference type="ARBA" id="ARBA00023033"/>
    </source>
</evidence>
<dbReference type="Pfam" id="PF00296">
    <property type="entry name" value="Bac_luciferase"/>
    <property type="match status" value="1"/>
</dbReference>
<evidence type="ECO:0000259" key="4">
    <source>
        <dbReference type="Pfam" id="PF00296"/>
    </source>
</evidence>
<reference evidence="5" key="2">
    <citation type="submission" date="2024-07" db="EMBL/GenBank/DDBJ databases">
        <title>Streptomyces haneummycinica sp. nov., a new antibiotic-producing actinobacterium isolated from marine sediment.</title>
        <authorList>
            <person name="Uemura M."/>
            <person name="Hamada M."/>
            <person name="Hirano S."/>
            <person name="Kobayashi K."/>
            <person name="Ohshiro T."/>
            <person name="Kobayashi T."/>
            <person name="Terahara T."/>
        </authorList>
    </citation>
    <scope>NUCLEOTIDE SEQUENCE</scope>
    <source>
        <strain evidence="5">KM77-8</strain>
    </source>
</reference>
<name>A0AAT9HHA5_9ACTN</name>
<accession>A0AAT9HHA5</accession>
<gene>
    <name evidence="5" type="ORF">SHKM778_32560</name>
</gene>
<protein>
    <recommendedName>
        <fullName evidence="4">Luciferase-like domain-containing protein</fullName>
    </recommendedName>
</protein>
<evidence type="ECO:0000313" key="5">
    <source>
        <dbReference type="EMBL" id="BFO16868.1"/>
    </source>
</evidence>
<keyword evidence="2" id="KW-0503">Monooxygenase</keyword>
<evidence type="ECO:0000256" key="1">
    <source>
        <dbReference type="ARBA" id="ARBA00023002"/>
    </source>
</evidence>